<dbReference type="GO" id="GO:0003723">
    <property type="term" value="F:RNA binding"/>
    <property type="evidence" value="ECO:0007669"/>
    <property type="project" value="InterPro"/>
</dbReference>
<comment type="caution">
    <text evidence="3">The sequence shown here is derived from an EMBL/GenBank/DDBJ whole genome shotgun (WGS) entry which is preliminary data.</text>
</comment>
<evidence type="ECO:0000256" key="2">
    <source>
        <dbReference type="PROSITE-ProRule" id="PRU00708"/>
    </source>
</evidence>
<keyword evidence="4" id="KW-1185">Reference proteome</keyword>
<dbReference type="GO" id="GO:0009451">
    <property type="term" value="P:RNA modification"/>
    <property type="evidence" value="ECO:0007669"/>
    <property type="project" value="InterPro"/>
</dbReference>
<dbReference type="Gene3D" id="1.25.40.10">
    <property type="entry name" value="Tetratricopeptide repeat domain"/>
    <property type="match status" value="1"/>
</dbReference>
<dbReference type="NCBIfam" id="TIGR00756">
    <property type="entry name" value="PPR"/>
    <property type="match status" value="1"/>
</dbReference>
<reference evidence="3" key="1">
    <citation type="journal article" date="2023" name="Plant J.">
        <title>Genome sequences and population genomics provide insights into the demographic history, inbreeding, and mutation load of two 'living fossil' tree species of Dipteronia.</title>
        <authorList>
            <person name="Feng Y."/>
            <person name="Comes H.P."/>
            <person name="Chen J."/>
            <person name="Zhu S."/>
            <person name="Lu R."/>
            <person name="Zhang X."/>
            <person name="Li P."/>
            <person name="Qiu J."/>
            <person name="Olsen K.M."/>
            <person name="Qiu Y."/>
        </authorList>
    </citation>
    <scope>NUCLEOTIDE SEQUENCE</scope>
    <source>
        <strain evidence="3">KIB01</strain>
    </source>
</reference>
<dbReference type="PROSITE" id="PS51375">
    <property type="entry name" value="PPR"/>
    <property type="match status" value="1"/>
</dbReference>
<dbReference type="Pfam" id="PF13041">
    <property type="entry name" value="PPR_2"/>
    <property type="match status" value="1"/>
</dbReference>
<dbReference type="InterPro" id="IPR046960">
    <property type="entry name" value="PPR_At4g14850-like_plant"/>
</dbReference>
<dbReference type="EMBL" id="JANJYI010000001">
    <property type="protein sequence ID" value="KAK2665957.1"/>
    <property type="molecule type" value="Genomic_DNA"/>
</dbReference>
<accession>A0AAD9XVZ3</accession>
<evidence type="ECO:0000313" key="4">
    <source>
        <dbReference type="Proteomes" id="UP001280121"/>
    </source>
</evidence>
<organism evidence="3 4">
    <name type="scientific">Dipteronia dyeriana</name>
    <dbReference type="NCBI Taxonomy" id="168575"/>
    <lineage>
        <taxon>Eukaryota</taxon>
        <taxon>Viridiplantae</taxon>
        <taxon>Streptophyta</taxon>
        <taxon>Embryophyta</taxon>
        <taxon>Tracheophyta</taxon>
        <taxon>Spermatophyta</taxon>
        <taxon>Magnoliopsida</taxon>
        <taxon>eudicotyledons</taxon>
        <taxon>Gunneridae</taxon>
        <taxon>Pentapetalae</taxon>
        <taxon>rosids</taxon>
        <taxon>malvids</taxon>
        <taxon>Sapindales</taxon>
        <taxon>Sapindaceae</taxon>
        <taxon>Hippocastanoideae</taxon>
        <taxon>Acereae</taxon>
        <taxon>Dipteronia</taxon>
    </lineage>
</organism>
<keyword evidence="1" id="KW-0677">Repeat</keyword>
<dbReference type="Proteomes" id="UP001280121">
    <property type="component" value="Unassembled WGS sequence"/>
</dbReference>
<evidence type="ECO:0000313" key="3">
    <source>
        <dbReference type="EMBL" id="KAK2665957.1"/>
    </source>
</evidence>
<dbReference type="InterPro" id="IPR011990">
    <property type="entry name" value="TPR-like_helical_dom_sf"/>
</dbReference>
<gene>
    <name evidence="3" type="ORF">Ddye_004531</name>
</gene>
<feature type="repeat" description="PPR" evidence="2">
    <location>
        <begin position="96"/>
        <end position="130"/>
    </location>
</feature>
<evidence type="ECO:0008006" key="5">
    <source>
        <dbReference type="Google" id="ProtNLM"/>
    </source>
</evidence>
<proteinExistence type="predicted"/>
<dbReference type="InterPro" id="IPR002885">
    <property type="entry name" value="PPR_rpt"/>
</dbReference>
<evidence type="ECO:0000256" key="1">
    <source>
        <dbReference type="ARBA" id="ARBA00022737"/>
    </source>
</evidence>
<name>A0AAD9XVZ3_9ROSI</name>
<dbReference type="AlphaFoldDB" id="A0AAD9XVZ3"/>
<protein>
    <recommendedName>
        <fullName evidence="5">Pentatricopeptide repeat-containing protein</fullName>
    </recommendedName>
</protein>
<sequence length="179" mass="20988">MRQLYMQKLTRLRRLQQQSRLFFSEAQTEYKADHYIITLIKQCQTLRSLKTVHASILVSHRHQDLLFLTNLISQYASLGFVSSAFSLYSAVSHFSDPFLWNFMIRAFIDNRHFDRSLYLYTQMRQSGVKPDNFTFSFVFKACANLRDVEFGVRVHKDVVDLGYQSDVFVGNSLIAMYGK</sequence>
<dbReference type="PANTHER" id="PTHR47926">
    <property type="entry name" value="PENTATRICOPEPTIDE REPEAT-CONTAINING PROTEIN"/>
    <property type="match status" value="1"/>
</dbReference>